<comment type="caution">
    <text evidence="1">The sequence shown here is derived from an EMBL/GenBank/DDBJ whole genome shotgun (WGS) entry which is preliminary data.</text>
</comment>
<organism evidence="1 2">
    <name type="scientific">Sphingomonas parapaucimobilis NBRC 15100</name>
    <dbReference type="NCBI Taxonomy" id="1219049"/>
    <lineage>
        <taxon>Bacteria</taxon>
        <taxon>Pseudomonadati</taxon>
        <taxon>Pseudomonadota</taxon>
        <taxon>Alphaproteobacteria</taxon>
        <taxon>Sphingomonadales</taxon>
        <taxon>Sphingomonadaceae</taxon>
        <taxon>Sphingomonas</taxon>
    </lineage>
</organism>
<name>A0A0A1W9J2_9SPHN</name>
<keyword evidence="2" id="KW-1185">Reference proteome</keyword>
<evidence type="ECO:0000313" key="2">
    <source>
        <dbReference type="Proteomes" id="UP000032305"/>
    </source>
</evidence>
<dbReference type="Proteomes" id="UP000032305">
    <property type="component" value="Unassembled WGS sequence"/>
</dbReference>
<gene>
    <name evidence="1" type="ORF">SP5_066_00190</name>
</gene>
<dbReference type="RefSeq" id="WP_042488558.1">
    <property type="nucleotide sequence ID" value="NZ_BBPI01000066.1"/>
</dbReference>
<protein>
    <submittedName>
        <fullName evidence="1">Uncharacterized protein</fullName>
    </submittedName>
</protein>
<dbReference type="AlphaFoldDB" id="A0A0A1W9J2"/>
<dbReference type="EMBL" id="BBPI01000066">
    <property type="protein sequence ID" value="GAM01584.1"/>
    <property type="molecule type" value="Genomic_DNA"/>
</dbReference>
<evidence type="ECO:0000313" key="1">
    <source>
        <dbReference type="EMBL" id="GAM01584.1"/>
    </source>
</evidence>
<reference evidence="1 2" key="1">
    <citation type="submission" date="2014-11" db="EMBL/GenBank/DDBJ databases">
        <title>Whole genome shotgun sequence of Sphingomonas parapaucimobilis NBRC 15100.</title>
        <authorList>
            <person name="Katano-Makiyama Y."/>
            <person name="Hosoyama A."/>
            <person name="Hashimoto M."/>
            <person name="Hosoyama Y."/>
            <person name="Noguchi M."/>
            <person name="Numata M."/>
            <person name="Tsuchikane K."/>
            <person name="Hirakata S."/>
            <person name="Uohara A."/>
            <person name="Shimodaira J."/>
            <person name="Ohji S."/>
            <person name="Ichikawa N."/>
            <person name="Kimura A."/>
            <person name="Yamazoe A."/>
            <person name="Fujita N."/>
        </authorList>
    </citation>
    <scope>NUCLEOTIDE SEQUENCE [LARGE SCALE GENOMIC DNA]</scope>
    <source>
        <strain evidence="1 2">NBRC 15100</strain>
    </source>
</reference>
<dbReference type="eggNOG" id="ENOG5030RHQ">
    <property type="taxonomic scope" value="Bacteria"/>
</dbReference>
<sequence>MIAMQVASLIAEYYVFLTLTDEEELNLGTAVKMTESLADHLEEMDKGFLRELVDAFPIIAEGYSGEAQEVVRNIAHSLYLEEALAVDDPVKLAELEALRDARD</sequence>
<proteinExistence type="predicted"/>
<dbReference type="OrthoDB" id="7579002at2"/>
<accession>A0A0A1W9J2</accession>